<reference evidence="1 2" key="1">
    <citation type="journal article" date="2010" name="Proc. Natl. Acad. Sci. U.S.A.">
        <title>Enigmatic, ultrasmall, uncultivated Archaea.</title>
        <authorList>
            <person name="Baker B.J."/>
            <person name="Comolli L.R."/>
            <person name="Dick G.J."/>
            <person name="Hauser L.J."/>
            <person name="Hyatt D."/>
            <person name="Dill B.D."/>
            <person name="Land M.L."/>
            <person name="Verberkmoes N.C."/>
            <person name="Hettich R.L."/>
            <person name="Banfield J.F."/>
        </authorList>
    </citation>
    <scope>NUCLEOTIDE SEQUENCE [LARGE SCALE GENOMIC DNA]</scope>
</reference>
<dbReference type="EMBL" id="GG745560">
    <property type="protein sequence ID" value="EFD92598.1"/>
    <property type="molecule type" value="Genomic_DNA"/>
</dbReference>
<dbReference type="Proteomes" id="UP000009376">
    <property type="component" value="Unassembled WGS sequence"/>
</dbReference>
<feature type="non-terminal residue" evidence="1">
    <location>
        <position position="1"/>
    </location>
</feature>
<gene>
    <name evidence="1" type="ORF">BJBARM5_0683</name>
</gene>
<evidence type="ECO:0000313" key="1">
    <source>
        <dbReference type="EMBL" id="EFD92598.1"/>
    </source>
</evidence>
<evidence type="ECO:0000313" key="2">
    <source>
        <dbReference type="Proteomes" id="UP000009376"/>
    </source>
</evidence>
<dbReference type="AlphaFoldDB" id="D6GW10"/>
<sequence>LNIVSFIVQLCIKTLPLGLYSFNLSNTTANTYLNNQAIGRCVYVPQPSSGSLSAGATQDIHFSSTNCTQNFTYVSAGTSPASSLTLTLKNVTKGEVILVTDTINQRTAKIADTFGDSFSLIQSNTSSYPEYYMWSTVASNSGSDLINITYAGSAYSYATAIGLVGYNLNTLKSYYNTTGCSISGLSPSKGDFVFGTCQSEDETDVTNSSGFYAMPPDEPFASSQYSLYWPGGSTKLNFIGSNLRLTVEEALTISPNVYSVTLDETGLPSKLLISKGWTGSLAGNYFNSTSTSVSESSTSVQSSFSVNKIITDVYCNSGFYYEDGYKPVPSSGNLNSGQTGTISFQSFSDLPTKYTC</sequence>
<accession>D6GW10</accession>
<organism evidence="1 2">
    <name type="scientific">Candidatus Parvarchaeum acidophilus ARMAN-5</name>
    <dbReference type="NCBI Taxonomy" id="662762"/>
    <lineage>
        <taxon>Archaea</taxon>
        <taxon>Candidatus Parvarchaeota</taxon>
        <taxon>Candidatus Parvarchaeum</taxon>
    </lineage>
</organism>
<protein>
    <submittedName>
        <fullName evidence="1">Uncharacterized protein</fullName>
    </submittedName>
</protein>
<proteinExistence type="predicted"/>
<name>D6GW10_PARA5</name>